<dbReference type="SUPFAM" id="SSF53383">
    <property type="entry name" value="PLP-dependent transferases"/>
    <property type="match status" value="1"/>
</dbReference>
<name>A0A6B3L6A8_9BACT</name>
<accession>A0A6B3L6A8</accession>
<dbReference type="HAMAP" id="MF_01023">
    <property type="entry name" value="HisC_aminotrans_2"/>
    <property type="match status" value="1"/>
</dbReference>
<dbReference type="InterPro" id="IPR050106">
    <property type="entry name" value="HistidinolP_aminotransfase"/>
</dbReference>
<dbReference type="KEGG" id="soa:G3M56_006640"/>
<protein>
    <recommendedName>
        <fullName evidence="9">Histidinol-phosphate aminotransferase</fullName>
        <ecNumber evidence="9">2.6.1.9</ecNumber>
    </recommendedName>
    <alternativeName>
        <fullName evidence="9">Imidazole acetol-phosphate transaminase</fullName>
    </alternativeName>
</protein>
<evidence type="ECO:0000256" key="9">
    <source>
        <dbReference type="HAMAP-Rule" id="MF_01023"/>
    </source>
</evidence>
<keyword evidence="9" id="KW-0368">Histidine biosynthesis</keyword>
<comment type="pathway">
    <text evidence="2 9">Amino-acid biosynthesis; L-histidine biosynthesis; L-histidine from 5-phospho-alpha-D-ribose 1-diphosphate: step 7/9.</text>
</comment>
<dbReference type="GO" id="GO:0004400">
    <property type="term" value="F:histidinol-phosphate transaminase activity"/>
    <property type="evidence" value="ECO:0007669"/>
    <property type="project" value="UniProtKB-UniRule"/>
</dbReference>
<dbReference type="Gene3D" id="3.90.1150.10">
    <property type="entry name" value="Aspartate Aminotransferase, domain 1"/>
    <property type="match status" value="1"/>
</dbReference>
<evidence type="ECO:0000256" key="3">
    <source>
        <dbReference type="ARBA" id="ARBA00007970"/>
    </source>
</evidence>
<evidence type="ECO:0000256" key="7">
    <source>
        <dbReference type="ARBA" id="ARBA00022898"/>
    </source>
</evidence>
<evidence type="ECO:0000256" key="4">
    <source>
        <dbReference type="ARBA" id="ARBA00011738"/>
    </source>
</evidence>
<dbReference type="UniPathway" id="UPA00031">
    <property type="reaction ID" value="UER00012"/>
</dbReference>
<dbReference type="Proteomes" id="UP000475117">
    <property type="component" value="Chromosome"/>
</dbReference>
<evidence type="ECO:0000256" key="2">
    <source>
        <dbReference type="ARBA" id="ARBA00005011"/>
    </source>
</evidence>
<evidence type="ECO:0000256" key="6">
    <source>
        <dbReference type="ARBA" id="ARBA00022679"/>
    </source>
</evidence>
<dbReference type="EMBL" id="CP066776">
    <property type="protein sequence ID" value="QQL46250.1"/>
    <property type="molecule type" value="Genomic_DNA"/>
</dbReference>
<dbReference type="PANTHER" id="PTHR43643">
    <property type="entry name" value="HISTIDINOL-PHOSPHATE AMINOTRANSFERASE 2"/>
    <property type="match status" value="1"/>
</dbReference>
<feature type="domain" description="Aminotransferase class I/classII large" evidence="10">
    <location>
        <begin position="38"/>
        <end position="358"/>
    </location>
</feature>
<dbReference type="NCBIfam" id="TIGR01141">
    <property type="entry name" value="hisC"/>
    <property type="match status" value="1"/>
</dbReference>
<keyword evidence="7 9" id="KW-0663">Pyridoxal phosphate</keyword>
<dbReference type="GO" id="GO:0030170">
    <property type="term" value="F:pyridoxal phosphate binding"/>
    <property type="evidence" value="ECO:0007669"/>
    <property type="project" value="InterPro"/>
</dbReference>
<gene>
    <name evidence="9" type="primary">hisC</name>
    <name evidence="11" type="ORF">G3M56_006640</name>
</gene>
<dbReference type="Gene3D" id="3.40.640.10">
    <property type="entry name" value="Type I PLP-dependent aspartate aminotransferase-like (Major domain)"/>
    <property type="match status" value="1"/>
</dbReference>
<keyword evidence="5 9" id="KW-0032">Aminotransferase</keyword>
<dbReference type="CDD" id="cd00609">
    <property type="entry name" value="AAT_like"/>
    <property type="match status" value="1"/>
</dbReference>
<proteinExistence type="inferred from homology"/>
<dbReference type="PANTHER" id="PTHR43643:SF3">
    <property type="entry name" value="HISTIDINOL-PHOSPHATE AMINOTRANSFERASE"/>
    <property type="match status" value="1"/>
</dbReference>
<dbReference type="InterPro" id="IPR005861">
    <property type="entry name" value="HisP_aminotrans"/>
</dbReference>
<comment type="cofactor">
    <cofactor evidence="1 9">
        <name>pyridoxal 5'-phosphate</name>
        <dbReference type="ChEBI" id="CHEBI:597326"/>
    </cofactor>
</comment>
<evidence type="ECO:0000313" key="12">
    <source>
        <dbReference type="Proteomes" id="UP000475117"/>
    </source>
</evidence>
<dbReference type="RefSeq" id="WP_164361371.1">
    <property type="nucleotide sequence ID" value="NZ_CP066776.1"/>
</dbReference>
<evidence type="ECO:0000256" key="1">
    <source>
        <dbReference type="ARBA" id="ARBA00001933"/>
    </source>
</evidence>
<dbReference type="InterPro" id="IPR015422">
    <property type="entry name" value="PyrdxlP-dep_Trfase_small"/>
</dbReference>
<dbReference type="InterPro" id="IPR004839">
    <property type="entry name" value="Aminotransferase_I/II_large"/>
</dbReference>
<dbReference type="InterPro" id="IPR015421">
    <property type="entry name" value="PyrdxlP-dep_Trfase_major"/>
</dbReference>
<dbReference type="AlphaFoldDB" id="A0A6B3L6A8"/>
<sequence>MNSSIWDIAHPQLRDLVAYEPGKPIDDVARDMGLEPDQIVKLASNENPLGPSPKAIEAMADAVKGVNIYPDGAAYHLRNAIADKFDLKRENVVLGCGSNEIIELLGHGFLKPGTNIVTADHAFVVYKLMATLFGAETKEIADPGFVHDLDAMAEAIDENTREVFIANPNNPTGTLVDQEAIDRFMEKVPDHVIVVFDEAYYEFLDTPPDTLKYVREGRNVVVLRTFSKIQGLAGTRTGYGLMKPELAEVLQKCRQPFNTNMVGQAGALAGLLDEEHQQKTKALTDEGREFFQQSFEEMGLEYVPSFANFVLVKVGDGDKLFAEMMKKGVIVRAMRGYKLPEWVRISIGTMDENRRCIEVMKELLGK</sequence>
<evidence type="ECO:0000256" key="5">
    <source>
        <dbReference type="ARBA" id="ARBA00022576"/>
    </source>
</evidence>
<dbReference type="InterPro" id="IPR015424">
    <property type="entry name" value="PyrdxlP-dep_Trfase"/>
</dbReference>
<dbReference type="Pfam" id="PF00155">
    <property type="entry name" value="Aminotran_1_2"/>
    <property type="match status" value="1"/>
</dbReference>
<reference evidence="11 12" key="1">
    <citation type="submission" date="2020-12" db="EMBL/GenBank/DDBJ databases">
        <title>Sulforoseuscoccus oceanibium gen. nov., sp. nov., a representative of the phylum Verrucomicrobia with special cytoplasmic membrane, and proposal of Sulforoseuscoccusaceae fam. nov.</title>
        <authorList>
            <person name="Xi F."/>
        </authorList>
    </citation>
    <scope>NUCLEOTIDE SEQUENCE [LARGE SCALE GENOMIC DNA]</scope>
    <source>
        <strain evidence="11 12">T37</strain>
    </source>
</reference>
<feature type="modified residue" description="N6-(pyridoxal phosphate)lysine" evidence="9">
    <location>
        <position position="228"/>
    </location>
</feature>
<comment type="catalytic activity">
    <reaction evidence="8 9">
        <text>L-histidinol phosphate + 2-oxoglutarate = 3-(imidazol-4-yl)-2-oxopropyl phosphate + L-glutamate</text>
        <dbReference type="Rhea" id="RHEA:23744"/>
        <dbReference type="ChEBI" id="CHEBI:16810"/>
        <dbReference type="ChEBI" id="CHEBI:29985"/>
        <dbReference type="ChEBI" id="CHEBI:57766"/>
        <dbReference type="ChEBI" id="CHEBI:57980"/>
        <dbReference type="EC" id="2.6.1.9"/>
    </reaction>
</comment>
<keyword evidence="9" id="KW-0028">Amino-acid biosynthesis</keyword>
<evidence type="ECO:0000259" key="10">
    <source>
        <dbReference type="Pfam" id="PF00155"/>
    </source>
</evidence>
<evidence type="ECO:0000313" key="11">
    <source>
        <dbReference type="EMBL" id="QQL46250.1"/>
    </source>
</evidence>
<evidence type="ECO:0000256" key="8">
    <source>
        <dbReference type="ARBA" id="ARBA00047481"/>
    </source>
</evidence>
<organism evidence="11 12">
    <name type="scientific">Sulfuriroseicoccus oceanibius</name>
    <dbReference type="NCBI Taxonomy" id="2707525"/>
    <lineage>
        <taxon>Bacteria</taxon>
        <taxon>Pseudomonadati</taxon>
        <taxon>Verrucomicrobiota</taxon>
        <taxon>Verrucomicrobiia</taxon>
        <taxon>Verrucomicrobiales</taxon>
        <taxon>Verrucomicrobiaceae</taxon>
        <taxon>Sulfuriroseicoccus</taxon>
    </lineage>
</organism>
<dbReference type="EC" id="2.6.1.9" evidence="9"/>
<dbReference type="GO" id="GO:0000105">
    <property type="term" value="P:L-histidine biosynthetic process"/>
    <property type="evidence" value="ECO:0007669"/>
    <property type="project" value="UniProtKB-UniRule"/>
</dbReference>
<comment type="subunit">
    <text evidence="4 9">Homodimer.</text>
</comment>
<comment type="similarity">
    <text evidence="3 9">Belongs to the class-II pyridoxal-phosphate-dependent aminotransferase family. Histidinol-phosphate aminotransferase subfamily.</text>
</comment>
<keyword evidence="12" id="KW-1185">Reference proteome</keyword>
<keyword evidence="6 9" id="KW-0808">Transferase</keyword>